<dbReference type="SUPFAM" id="SSF52540">
    <property type="entry name" value="P-loop containing nucleoside triphosphate hydrolases"/>
    <property type="match status" value="1"/>
</dbReference>
<dbReference type="OMA" id="PPNMERS"/>
<evidence type="ECO:0000256" key="7">
    <source>
        <dbReference type="ARBA" id="ARBA00023136"/>
    </source>
</evidence>
<accession>T0QYN7</accession>
<dbReference type="STRING" id="1156394.T0QYN7"/>
<evidence type="ECO:0000256" key="5">
    <source>
        <dbReference type="ARBA" id="ARBA00022840"/>
    </source>
</evidence>
<keyword evidence="7" id="KW-0472">Membrane</keyword>
<organism evidence="9 10">
    <name type="scientific">Saprolegnia diclina (strain VS20)</name>
    <dbReference type="NCBI Taxonomy" id="1156394"/>
    <lineage>
        <taxon>Eukaryota</taxon>
        <taxon>Sar</taxon>
        <taxon>Stramenopiles</taxon>
        <taxon>Oomycota</taxon>
        <taxon>Saprolegniomycetes</taxon>
        <taxon>Saprolegniales</taxon>
        <taxon>Saprolegniaceae</taxon>
        <taxon>Saprolegnia</taxon>
    </lineage>
</organism>
<dbReference type="InterPro" id="IPR027417">
    <property type="entry name" value="P-loop_NTPase"/>
</dbReference>
<dbReference type="InterPro" id="IPR050352">
    <property type="entry name" value="ABCG_transporters"/>
</dbReference>
<evidence type="ECO:0000256" key="4">
    <source>
        <dbReference type="ARBA" id="ARBA00022741"/>
    </source>
</evidence>
<dbReference type="SMART" id="SM00382">
    <property type="entry name" value="AAA"/>
    <property type="match status" value="1"/>
</dbReference>
<gene>
    <name evidence="9" type="ORF">SDRG_17247</name>
</gene>
<dbReference type="Gene3D" id="3.40.50.300">
    <property type="entry name" value="P-loop containing nucleotide triphosphate hydrolases"/>
    <property type="match status" value="1"/>
</dbReference>
<keyword evidence="4" id="KW-0547">Nucleotide-binding</keyword>
<dbReference type="InterPro" id="IPR003593">
    <property type="entry name" value="AAA+_ATPase"/>
</dbReference>
<dbReference type="eggNOG" id="KOG0061">
    <property type="taxonomic scope" value="Eukaryota"/>
</dbReference>
<sequence length="267" mass="29252">MADEHFITVTTPKAGANILVDVPKTTLEWKNITKVVKVKNPSTKSVDDKTILNNVSGIAVPGELIVLMGPSGAGKSSLLDVIAGRQNDYTGSVLVNGQKWTKQMKKLSSYVMQDDVFYETLTVKEHLLFQAELRMGKTFDAAQREARVNYVIEELGLDKCRHSQIGGGRIRGISGGQRKRLSFATEILTNPSLLFVDEPTSGLDSFMAESVIQQLQTLAREGRTVIATIHQPASELFALFDKLVLLSDGQTVYNGKASDAVEYFASQ</sequence>
<dbReference type="PROSITE" id="PS00211">
    <property type="entry name" value="ABC_TRANSPORTER_1"/>
    <property type="match status" value="1"/>
</dbReference>
<dbReference type="CDD" id="cd03213">
    <property type="entry name" value="ABCG_EPDR"/>
    <property type="match status" value="1"/>
</dbReference>
<dbReference type="PANTHER" id="PTHR48041:SF139">
    <property type="entry name" value="PROTEIN SCARLET"/>
    <property type="match status" value="1"/>
</dbReference>
<protein>
    <recommendedName>
        <fullName evidence="8">ABC transporter domain-containing protein</fullName>
    </recommendedName>
</protein>
<evidence type="ECO:0000256" key="2">
    <source>
        <dbReference type="ARBA" id="ARBA00022448"/>
    </source>
</evidence>
<dbReference type="GO" id="GO:0016887">
    <property type="term" value="F:ATP hydrolysis activity"/>
    <property type="evidence" value="ECO:0007669"/>
    <property type="project" value="InterPro"/>
</dbReference>
<feature type="domain" description="ABC transporter" evidence="8">
    <location>
        <begin position="27"/>
        <end position="267"/>
    </location>
</feature>
<keyword evidence="5" id="KW-0067">ATP-binding</keyword>
<dbReference type="InParanoid" id="T0QYN7"/>
<evidence type="ECO:0000313" key="9">
    <source>
        <dbReference type="EMBL" id="EQC24863.1"/>
    </source>
</evidence>
<keyword evidence="2" id="KW-0813">Transport</keyword>
<keyword evidence="10" id="KW-1185">Reference proteome</keyword>
<evidence type="ECO:0000256" key="1">
    <source>
        <dbReference type="ARBA" id="ARBA00004141"/>
    </source>
</evidence>
<dbReference type="InterPro" id="IPR003439">
    <property type="entry name" value="ABC_transporter-like_ATP-bd"/>
</dbReference>
<evidence type="ECO:0000259" key="8">
    <source>
        <dbReference type="PROSITE" id="PS50893"/>
    </source>
</evidence>
<dbReference type="VEuPathDB" id="FungiDB:SDRG_17247"/>
<dbReference type="Pfam" id="PF00005">
    <property type="entry name" value="ABC_tran"/>
    <property type="match status" value="1"/>
</dbReference>
<dbReference type="InterPro" id="IPR017871">
    <property type="entry name" value="ABC_transporter-like_CS"/>
</dbReference>
<dbReference type="FunFam" id="3.40.50.300:FF:001480">
    <property type="entry name" value="ABC transporter"/>
    <property type="match status" value="1"/>
</dbReference>
<reference evidence="9 10" key="1">
    <citation type="submission" date="2012-04" db="EMBL/GenBank/DDBJ databases">
        <title>The Genome Sequence of Saprolegnia declina VS20.</title>
        <authorList>
            <consortium name="The Broad Institute Genome Sequencing Platform"/>
            <person name="Russ C."/>
            <person name="Nusbaum C."/>
            <person name="Tyler B."/>
            <person name="van West P."/>
            <person name="Dieguez-Uribeondo J."/>
            <person name="de Bruijn I."/>
            <person name="Tripathy S."/>
            <person name="Jiang R."/>
            <person name="Young S.K."/>
            <person name="Zeng Q."/>
            <person name="Gargeya S."/>
            <person name="Fitzgerald M."/>
            <person name="Haas B."/>
            <person name="Abouelleil A."/>
            <person name="Alvarado L."/>
            <person name="Arachchi H.M."/>
            <person name="Berlin A."/>
            <person name="Chapman S.B."/>
            <person name="Goldberg J."/>
            <person name="Griggs A."/>
            <person name="Gujja S."/>
            <person name="Hansen M."/>
            <person name="Howarth C."/>
            <person name="Imamovic A."/>
            <person name="Larimer J."/>
            <person name="McCowen C."/>
            <person name="Montmayeur A."/>
            <person name="Murphy C."/>
            <person name="Neiman D."/>
            <person name="Pearson M."/>
            <person name="Priest M."/>
            <person name="Roberts A."/>
            <person name="Saif S."/>
            <person name="Shea T."/>
            <person name="Sisk P."/>
            <person name="Sykes S."/>
            <person name="Wortman J."/>
            <person name="Nusbaum C."/>
            <person name="Birren B."/>
        </authorList>
    </citation>
    <scope>NUCLEOTIDE SEQUENCE [LARGE SCALE GENOMIC DNA]</scope>
    <source>
        <strain evidence="9 10">VS20</strain>
    </source>
</reference>
<dbReference type="GeneID" id="19957974"/>
<keyword evidence="3" id="KW-0812">Transmembrane</keyword>
<dbReference type="GO" id="GO:0042626">
    <property type="term" value="F:ATPase-coupled transmembrane transporter activity"/>
    <property type="evidence" value="ECO:0007669"/>
    <property type="project" value="TreeGrafter"/>
</dbReference>
<proteinExistence type="predicted"/>
<dbReference type="RefSeq" id="XP_008621709.1">
    <property type="nucleotide sequence ID" value="XM_008623487.1"/>
</dbReference>
<dbReference type="GO" id="GO:0016020">
    <property type="term" value="C:membrane"/>
    <property type="evidence" value="ECO:0007669"/>
    <property type="project" value="UniProtKB-SubCell"/>
</dbReference>
<dbReference type="PROSITE" id="PS50893">
    <property type="entry name" value="ABC_TRANSPORTER_2"/>
    <property type="match status" value="1"/>
</dbReference>
<keyword evidence="6" id="KW-1133">Transmembrane helix</keyword>
<evidence type="ECO:0000256" key="3">
    <source>
        <dbReference type="ARBA" id="ARBA00022692"/>
    </source>
</evidence>
<evidence type="ECO:0000256" key="6">
    <source>
        <dbReference type="ARBA" id="ARBA00022989"/>
    </source>
</evidence>
<dbReference type="OrthoDB" id="66620at2759"/>
<name>T0QYN7_SAPDV</name>
<dbReference type="GO" id="GO:0005524">
    <property type="term" value="F:ATP binding"/>
    <property type="evidence" value="ECO:0007669"/>
    <property type="project" value="UniProtKB-KW"/>
</dbReference>
<dbReference type="AlphaFoldDB" id="T0QYN7"/>
<evidence type="ECO:0000313" key="10">
    <source>
        <dbReference type="Proteomes" id="UP000030762"/>
    </source>
</evidence>
<comment type="subcellular location">
    <subcellularLocation>
        <location evidence="1">Membrane</location>
        <topology evidence="1">Multi-pass membrane protein</topology>
    </subcellularLocation>
</comment>
<dbReference type="EMBL" id="JH767357">
    <property type="protein sequence ID" value="EQC24863.1"/>
    <property type="molecule type" value="Genomic_DNA"/>
</dbReference>
<dbReference type="PANTHER" id="PTHR48041">
    <property type="entry name" value="ABC TRANSPORTER G FAMILY MEMBER 28"/>
    <property type="match status" value="1"/>
</dbReference>
<dbReference type="Proteomes" id="UP000030762">
    <property type="component" value="Unassembled WGS sequence"/>
</dbReference>
<feature type="non-terminal residue" evidence="9">
    <location>
        <position position="267"/>
    </location>
</feature>